<sequence length="327" mass="38898">MERPFKSFLALDMENFIARKKAENSWSNTYYENLHYFDNYIHSHYPTSTELTQVMMEWCKPRSTEKGNSCRYRTTPIWNFVSYLRDRGKTGVTILRCYANVPVELVPHFFSKDELSRFFRECDIFWYEYYKSKRTLPRLINMLELPVFFRLLFSTGMRTCEARELKRADVDFQTGVVNIEKSKGIDKHRVVLHESMLKLLRQYDQAIGNVLSERIYLFPSTGDKPHRAAWEGYHFRNLWPRISQESARPYDFRHHYATTNISQWEKHGFEFSGKLLFLSRSMGHKNIQSTFGYFHLTPMLTDKLRKNCGDAFGDLLPPNPENEPNQL</sequence>
<dbReference type="PROSITE" id="PS51898">
    <property type="entry name" value="TYR_RECOMBINASE"/>
    <property type="match status" value="1"/>
</dbReference>
<feature type="domain" description="Tyr recombinase" evidence="2">
    <location>
        <begin position="105"/>
        <end position="306"/>
    </location>
</feature>
<evidence type="ECO:0000313" key="3">
    <source>
        <dbReference type="EMBL" id="KAB4449677.1"/>
    </source>
</evidence>
<keyword evidence="1" id="KW-0233">DNA recombination</keyword>
<dbReference type="SUPFAM" id="SSF56349">
    <property type="entry name" value="DNA breaking-rejoining enzymes"/>
    <property type="match status" value="1"/>
</dbReference>
<reference evidence="3 4" key="1">
    <citation type="journal article" date="2019" name="Nat. Med.">
        <title>A library of human gut bacterial isolates paired with longitudinal multiomics data enables mechanistic microbiome research.</title>
        <authorList>
            <person name="Poyet M."/>
            <person name="Groussin M."/>
            <person name="Gibbons S.M."/>
            <person name="Avila-Pacheco J."/>
            <person name="Jiang X."/>
            <person name="Kearney S.M."/>
            <person name="Perrotta A.R."/>
            <person name="Berdy B."/>
            <person name="Zhao S."/>
            <person name="Lieberman T.D."/>
            <person name="Swanson P.K."/>
            <person name="Smith M."/>
            <person name="Roesemann S."/>
            <person name="Alexander J.E."/>
            <person name="Rich S.A."/>
            <person name="Livny J."/>
            <person name="Vlamakis H."/>
            <person name="Clish C."/>
            <person name="Bullock K."/>
            <person name="Deik A."/>
            <person name="Scott J."/>
            <person name="Pierce K.A."/>
            <person name="Xavier R.J."/>
            <person name="Alm E.J."/>
        </authorList>
    </citation>
    <scope>NUCLEOTIDE SEQUENCE [LARGE SCALE GENOMIC DNA]</scope>
    <source>
        <strain evidence="3 4">BIOML-A160</strain>
    </source>
</reference>
<dbReference type="InterPro" id="IPR011010">
    <property type="entry name" value="DNA_brk_join_enz"/>
</dbReference>
<evidence type="ECO:0000313" key="4">
    <source>
        <dbReference type="Proteomes" id="UP000436825"/>
    </source>
</evidence>
<proteinExistence type="predicted"/>
<dbReference type="Proteomes" id="UP000436825">
    <property type="component" value="Unassembled WGS sequence"/>
</dbReference>
<dbReference type="EMBL" id="WCRW01000049">
    <property type="protein sequence ID" value="KAB4449677.1"/>
    <property type="molecule type" value="Genomic_DNA"/>
</dbReference>
<dbReference type="InterPro" id="IPR050090">
    <property type="entry name" value="Tyrosine_recombinase_XerCD"/>
</dbReference>
<protein>
    <submittedName>
        <fullName evidence="3">Tyrosine-type recombinase/integrase</fullName>
    </submittedName>
</protein>
<dbReference type="Gene3D" id="1.10.443.10">
    <property type="entry name" value="Intergrase catalytic core"/>
    <property type="match status" value="1"/>
</dbReference>
<evidence type="ECO:0000256" key="1">
    <source>
        <dbReference type="ARBA" id="ARBA00023172"/>
    </source>
</evidence>
<dbReference type="PANTHER" id="PTHR30349">
    <property type="entry name" value="PHAGE INTEGRASE-RELATED"/>
    <property type="match status" value="1"/>
</dbReference>
<comment type="caution">
    <text evidence="3">The sequence shown here is derived from an EMBL/GenBank/DDBJ whole genome shotgun (WGS) entry which is preliminary data.</text>
</comment>
<dbReference type="GO" id="GO:0015074">
    <property type="term" value="P:DNA integration"/>
    <property type="evidence" value="ECO:0007669"/>
    <property type="project" value="InterPro"/>
</dbReference>
<dbReference type="PANTHER" id="PTHR30349:SF64">
    <property type="entry name" value="PROPHAGE INTEGRASE INTD-RELATED"/>
    <property type="match status" value="1"/>
</dbReference>
<dbReference type="AlphaFoldDB" id="A0A7J5JEJ2"/>
<organism evidence="3 4">
    <name type="scientific">Bacteroides thetaiotaomicron</name>
    <dbReference type="NCBI Taxonomy" id="818"/>
    <lineage>
        <taxon>Bacteria</taxon>
        <taxon>Pseudomonadati</taxon>
        <taxon>Bacteroidota</taxon>
        <taxon>Bacteroidia</taxon>
        <taxon>Bacteroidales</taxon>
        <taxon>Bacteroidaceae</taxon>
        <taxon>Bacteroides</taxon>
    </lineage>
</organism>
<name>A0A7J5JEJ2_BACT4</name>
<evidence type="ECO:0000259" key="2">
    <source>
        <dbReference type="PROSITE" id="PS51898"/>
    </source>
</evidence>
<accession>A0A7J5JEJ2</accession>
<dbReference type="GO" id="GO:0003677">
    <property type="term" value="F:DNA binding"/>
    <property type="evidence" value="ECO:0007669"/>
    <property type="project" value="InterPro"/>
</dbReference>
<gene>
    <name evidence="3" type="ORF">GAN75_27430</name>
</gene>
<dbReference type="InterPro" id="IPR002104">
    <property type="entry name" value="Integrase_catalytic"/>
</dbReference>
<dbReference type="InterPro" id="IPR013762">
    <property type="entry name" value="Integrase-like_cat_sf"/>
</dbReference>
<dbReference type="RefSeq" id="WP_211479155.1">
    <property type="nucleotide sequence ID" value="NZ_CP072224.1"/>
</dbReference>
<dbReference type="GO" id="GO:0006310">
    <property type="term" value="P:DNA recombination"/>
    <property type="evidence" value="ECO:0007669"/>
    <property type="project" value="UniProtKB-KW"/>
</dbReference>
<dbReference type="Pfam" id="PF00589">
    <property type="entry name" value="Phage_integrase"/>
    <property type="match status" value="1"/>
</dbReference>